<dbReference type="PANTHER" id="PTHR24040:SF3">
    <property type="entry name" value="SEX HORMONE-BINDING GLOBULIN"/>
    <property type="match status" value="1"/>
</dbReference>
<evidence type="ECO:0000256" key="4">
    <source>
        <dbReference type="ARBA" id="ARBA00022665"/>
    </source>
</evidence>
<evidence type="ECO:0000256" key="6">
    <source>
        <dbReference type="ARBA" id="ARBA00023121"/>
    </source>
</evidence>
<dbReference type="InterPro" id="IPR051145">
    <property type="entry name" value="GAS-SHBG-PROS"/>
</dbReference>
<dbReference type="AlphaFoldDB" id="A0A3B4VF91"/>
<dbReference type="CDD" id="cd00110">
    <property type="entry name" value="LamG"/>
    <property type="match status" value="1"/>
</dbReference>
<dbReference type="InterPro" id="IPR001791">
    <property type="entry name" value="Laminin_G"/>
</dbReference>
<feature type="domain" description="Laminin G" evidence="12">
    <location>
        <begin position="1"/>
        <end position="124"/>
    </location>
</feature>
<dbReference type="GO" id="GO:0005496">
    <property type="term" value="F:steroid binding"/>
    <property type="evidence" value="ECO:0007669"/>
    <property type="project" value="UniProtKB-KW"/>
</dbReference>
<reference evidence="13" key="2">
    <citation type="submission" date="2025-09" db="UniProtKB">
        <authorList>
            <consortium name="Ensembl"/>
        </authorList>
    </citation>
    <scope>IDENTIFICATION</scope>
</reference>
<organism evidence="13 14">
    <name type="scientific">Seriola dumerili</name>
    <name type="common">Greater amberjack</name>
    <name type="synonym">Caranx dumerili</name>
    <dbReference type="NCBI Taxonomy" id="41447"/>
    <lineage>
        <taxon>Eukaryota</taxon>
        <taxon>Metazoa</taxon>
        <taxon>Chordata</taxon>
        <taxon>Craniata</taxon>
        <taxon>Vertebrata</taxon>
        <taxon>Euteleostomi</taxon>
        <taxon>Actinopterygii</taxon>
        <taxon>Neopterygii</taxon>
        <taxon>Teleostei</taxon>
        <taxon>Neoteleostei</taxon>
        <taxon>Acanthomorphata</taxon>
        <taxon>Carangaria</taxon>
        <taxon>Carangiformes</taxon>
        <taxon>Carangidae</taxon>
        <taxon>Seriola</taxon>
    </lineage>
</organism>
<dbReference type="SUPFAM" id="SSF49899">
    <property type="entry name" value="Concanavalin A-like lectins/glucanases"/>
    <property type="match status" value="1"/>
</dbReference>
<evidence type="ECO:0000256" key="8">
    <source>
        <dbReference type="ARBA" id="ARBA00023180"/>
    </source>
</evidence>
<evidence type="ECO:0000313" key="13">
    <source>
        <dbReference type="Ensembl" id="ENSSDUP00000028520.1"/>
    </source>
</evidence>
<keyword evidence="14" id="KW-1185">Reference proteome</keyword>
<evidence type="ECO:0000256" key="2">
    <source>
        <dbReference type="ARBA" id="ARBA00011738"/>
    </source>
</evidence>
<keyword evidence="6" id="KW-0446">Lipid-binding</keyword>
<protein>
    <recommendedName>
        <fullName evidence="10">Sex hormone-binding globulin</fullName>
    </recommendedName>
</protein>
<reference evidence="13" key="1">
    <citation type="submission" date="2025-08" db="UniProtKB">
        <authorList>
            <consortium name="Ensembl"/>
        </authorList>
    </citation>
    <scope>IDENTIFICATION</scope>
</reference>
<dbReference type="Pfam" id="PF00054">
    <property type="entry name" value="Laminin_G_1"/>
    <property type="match status" value="1"/>
</dbReference>
<dbReference type="PANTHER" id="PTHR24040">
    <property type="entry name" value="LAMININ G-LIKE DOMAIN-CONTAINING PROTEIN"/>
    <property type="match status" value="1"/>
</dbReference>
<dbReference type="Gene3D" id="2.60.120.200">
    <property type="match status" value="3"/>
</dbReference>
<evidence type="ECO:0000256" key="7">
    <source>
        <dbReference type="ARBA" id="ARBA00023157"/>
    </source>
</evidence>
<dbReference type="OMA" id="LTEPWEM"/>
<dbReference type="Proteomes" id="UP000261420">
    <property type="component" value="Unplaced"/>
</dbReference>
<evidence type="ECO:0000259" key="12">
    <source>
        <dbReference type="PROSITE" id="PS50025"/>
    </source>
</evidence>
<proteinExistence type="predicted"/>
<keyword evidence="8" id="KW-0325">Glycoprotein</keyword>
<keyword evidence="5" id="KW-0732">Signal</keyword>
<dbReference type="GO" id="GO:0005576">
    <property type="term" value="C:extracellular region"/>
    <property type="evidence" value="ECO:0007669"/>
    <property type="project" value="UniProtKB-SubCell"/>
</dbReference>
<keyword evidence="3" id="KW-0964">Secreted</keyword>
<sequence>FVSSSFQVRTFDPEGIIFYGDTKNGEDWFVLSLRDGIPLMQISKGDMLVSVVGGPKLNDGKWHTFEPQMDGCVREGSWLNISVPWETEAEELRPCYQNIQPGSYFPGTGFAIFNTSGGNVVLSCARDGQVLTLHLITSFSSGLDNAFSHDKASEVSIIFPFISNWI</sequence>
<comment type="function">
    <text evidence="9">Functions as an androgen transport protein, but may also be involved in receptor mediated processes. Each dimer binds one molecule of steroid. Specific for 5-alpha-dihydrotestosterone, testosterone, and 17-beta-estradiol. Regulates the plasma metabolic clearance rate of steroid hormones by controlling their plasma concentration.</text>
</comment>
<name>A0A3B4VF91_SERDU</name>
<comment type="subunit">
    <text evidence="2">Homodimer.</text>
</comment>
<comment type="caution">
    <text evidence="11">Lacks conserved residue(s) required for the propagation of feature annotation.</text>
</comment>
<comment type="subcellular location">
    <subcellularLocation>
        <location evidence="1">Secreted</location>
    </subcellularLocation>
</comment>
<evidence type="ECO:0000256" key="1">
    <source>
        <dbReference type="ARBA" id="ARBA00004613"/>
    </source>
</evidence>
<dbReference type="GeneTree" id="ENSGT00940000165567"/>
<dbReference type="InterPro" id="IPR013320">
    <property type="entry name" value="ConA-like_dom_sf"/>
</dbReference>
<dbReference type="Ensembl" id="ENSSDUT00000029013.1">
    <property type="protein sequence ID" value="ENSSDUP00000028520.1"/>
    <property type="gene ID" value="ENSSDUG00000020598.1"/>
</dbReference>
<evidence type="ECO:0000256" key="5">
    <source>
        <dbReference type="ARBA" id="ARBA00022729"/>
    </source>
</evidence>
<evidence type="ECO:0000313" key="14">
    <source>
        <dbReference type="Proteomes" id="UP000261420"/>
    </source>
</evidence>
<dbReference type="PROSITE" id="PS50025">
    <property type="entry name" value="LAM_G_DOMAIN"/>
    <property type="match status" value="1"/>
</dbReference>
<evidence type="ECO:0000256" key="10">
    <source>
        <dbReference type="ARBA" id="ARBA00040510"/>
    </source>
</evidence>
<dbReference type="STRING" id="41447.ENSSDUP00000028520"/>
<keyword evidence="4" id="KW-0754">Steroid-binding</keyword>
<evidence type="ECO:0000256" key="11">
    <source>
        <dbReference type="PROSITE-ProRule" id="PRU00122"/>
    </source>
</evidence>
<keyword evidence="7" id="KW-1015">Disulfide bond</keyword>
<accession>A0A3B4VF91</accession>
<evidence type="ECO:0000256" key="3">
    <source>
        <dbReference type="ARBA" id="ARBA00022525"/>
    </source>
</evidence>
<evidence type="ECO:0000256" key="9">
    <source>
        <dbReference type="ARBA" id="ARBA00037620"/>
    </source>
</evidence>